<dbReference type="EMBL" id="VFOX01000001">
    <property type="protein sequence ID" value="TQL85584.1"/>
    <property type="molecule type" value="Genomic_DNA"/>
</dbReference>
<evidence type="ECO:0000256" key="1">
    <source>
        <dbReference type="ARBA" id="ARBA00023002"/>
    </source>
</evidence>
<evidence type="ECO:0000313" key="4">
    <source>
        <dbReference type="Proteomes" id="UP000317209"/>
    </source>
</evidence>
<feature type="domain" description="Luciferase-like" evidence="2">
    <location>
        <begin position="12"/>
        <end position="276"/>
    </location>
</feature>
<dbReference type="AlphaFoldDB" id="A0A543BLA1"/>
<reference evidence="3 4" key="1">
    <citation type="submission" date="2019-06" db="EMBL/GenBank/DDBJ databases">
        <title>Sequencing the genomes of 1000 actinobacteria strains.</title>
        <authorList>
            <person name="Klenk H.-P."/>
        </authorList>
    </citation>
    <scope>NUCLEOTIDE SEQUENCE [LARGE SCALE GENOMIC DNA]</scope>
    <source>
        <strain evidence="3 4">DSM 20169</strain>
    </source>
</reference>
<keyword evidence="4" id="KW-1185">Reference proteome</keyword>
<proteinExistence type="predicted"/>
<dbReference type="SUPFAM" id="SSF51679">
    <property type="entry name" value="Bacterial luciferase-like"/>
    <property type="match status" value="1"/>
</dbReference>
<comment type="caution">
    <text evidence="3">The sequence shown here is derived from an EMBL/GenBank/DDBJ whole genome shotgun (WGS) entry which is preliminary data.</text>
</comment>
<dbReference type="InterPro" id="IPR036661">
    <property type="entry name" value="Luciferase-like_sf"/>
</dbReference>
<dbReference type="Proteomes" id="UP000317209">
    <property type="component" value="Unassembled WGS sequence"/>
</dbReference>
<evidence type="ECO:0000313" key="3">
    <source>
        <dbReference type="EMBL" id="TQL85584.1"/>
    </source>
</evidence>
<sequence>MRISVSFSGFGPIETTLRTARAAEAAGLDGVWYCEHVGFRDAVVPASVMLDRHPDLDVGLVGPAPVSRHPAVLAMELADLSELGPGRVRAQLGLGDARLVGRIGGVSGSLAHVREYVEATRMALAGEPLTGKWAGHVFDGYQTLARPEPPALDVMAIRPKMLELSARVADGVSLSTGASVEYLSASVQRIEQILEECGRERGSFRVTAQAFGTLADTQKDAEDRLRPTLGIFSPDILGILAPNCAPAEDVARMAIATTPERLAERLAEYRDAGVDEIALDLSAPDDEIEDIMRVFATARTV</sequence>
<dbReference type="GO" id="GO:0004497">
    <property type="term" value="F:monooxygenase activity"/>
    <property type="evidence" value="ECO:0007669"/>
    <property type="project" value="UniProtKB-KW"/>
</dbReference>
<dbReference type="PANTHER" id="PTHR43244:SF1">
    <property type="entry name" value="5,10-METHYLENETETRAHYDROMETHANOPTERIN REDUCTASE"/>
    <property type="match status" value="1"/>
</dbReference>
<dbReference type="PANTHER" id="PTHR43244">
    <property type="match status" value="1"/>
</dbReference>
<keyword evidence="3" id="KW-0503">Monooxygenase</keyword>
<dbReference type="GO" id="GO:0016705">
    <property type="term" value="F:oxidoreductase activity, acting on paired donors, with incorporation or reduction of molecular oxygen"/>
    <property type="evidence" value="ECO:0007669"/>
    <property type="project" value="InterPro"/>
</dbReference>
<organism evidence="3 4">
    <name type="scientific">Microbacterium saperdae</name>
    <dbReference type="NCBI Taxonomy" id="69368"/>
    <lineage>
        <taxon>Bacteria</taxon>
        <taxon>Bacillati</taxon>
        <taxon>Actinomycetota</taxon>
        <taxon>Actinomycetes</taxon>
        <taxon>Micrococcales</taxon>
        <taxon>Microbacteriaceae</taxon>
        <taxon>Microbacterium</taxon>
    </lineage>
</organism>
<dbReference type="RefSeq" id="WP_141871522.1">
    <property type="nucleotide sequence ID" value="NZ_VFOX01000001.1"/>
</dbReference>
<dbReference type="InterPro" id="IPR011251">
    <property type="entry name" value="Luciferase-like_dom"/>
</dbReference>
<accession>A0A543BLA1</accession>
<name>A0A543BLA1_9MICO</name>
<dbReference type="Pfam" id="PF00296">
    <property type="entry name" value="Bac_luciferase"/>
    <property type="match status" value="1"/>
</dbReference>
<keyword evidence="1" id="KW-0560">Oxidoreductase</keyword>
<dbReference type="Gene3D" id="3.20.20.30">
    <property type="entry name" value="Luciferase-like domain"/>
    <property type="match status" value="1"/>
</dbReference>
<evidence type="ECO:0000259" key="2">
    <source>
        <dbReference type="Pfam" id="PF00296"/>
    </source>
</evidence>
<protein>
    <submittedName>
        <fullName evidence="3">Alkanesulfonate monooxygenase SsuD/methylene tetrahydromethanopterin reductase-like flavin-dependent oxidoreductase (Luciferase family)</fullName>
    </submittedName>
</protein>
<dbReference type="OrthoDB" id="9775082at2"/>
<dbReference type="InterPro" id="IPR050564">
    <property type="entry name" value="F420-G6PD/mer"/>
</dbReference>
<gene>
    <name evidence="3" type="ORF">FB560_1209</name>
</gene>